<sequence>MLYRKAAVFLIIQIHVLQAISHAIDTQDTKIFEIAVDDANYNEESENEMIQPKDVADFKSLIEDKDRYRPLHSHVKYYNERNSENTKPYSNMFLYLQSHMKEIFNLEQENKPFIAGFKNNLDKYFSKTIRQSTDVRPVKITKHINFEKNKKVINHIIMNRIVFHYQTNRQK</sequence>
<feature type="signal peptide" evidence="1">
    <location>
        <begin position="1"/>
        <end position="23"/>
    </location>
</feature>
<evidence type="ECO:0000256" key="1">
    <source>
        <dbReference type="SAM" id="SignalP"/>
    </source>
</evidence>
<feature type="chain" id="PRO_5043396852" evidence="1">
    <location>
        <begin position="24"/>
        <end position="171"/>
    </location>
</feature>
<gene>
    <name evidence="2" type="ORF">PUN28_002572</name>
</gene>
<name>A0AAW2GV50_9HYME</name>
<accession>A0AAW2GV50</accession>
<dbReference type="Proteomes" id="UP001430953">
    <property type="component" value="Unassembled WGS sequence"/>
</dbReference>
<keyword evidence="3" id="KW-1185">Reference proteome</keyword>
<evidence type="ECO:0000313" key="3">
    <source>
        <dbReference type="Proteomes" id="UP001430953"/>
    </source>
</evidence>
<dbReference type="AlphaFoldDB" id="A0AAW2GV50"/>
<keyword evidence="1" id="KW-0732">Signal</keyword>
<organism evidence="2 3">
    <name type="scientific">Cardiocondyla obscurior</name>
    <dbReference type="NCBI Taxonomy" id="286306"/>
    <lineage>
        <taxon>Eukaryota</taxon>
        <taxon>Metazoa</taxon>
        <taxon>Ecdysozoa</taxon>
        <taxon>Arthropoda</taxon>
        <taxon>Hexapoda</taxon>
        <taxon>Insecta</taxon>
        <taxon>Pterygota</taxon>
        <taxon>Neoptera</taxon>
        <taxon>Endopterygota</taxon>
        <taxon>Hymenoptera</taxon>
        <taxon>Apocrita</taxon>
        <taxon>Aculeata</taxon>
        <taxon>Formicoidea</taxon>
        <taxon>Formicidae</taxon>
        <taxon>Myrmicinae</taxon>
        <taxon>Cardiocondyla</taxon>
    </lineage>
</organism>
<reference evidence="2 3" key="1">
    <citation type="submission" date="2023-03" db="EMBL/GenBank/DDBJ databases">
        <title>High recombination rates correlate with genetic variation in Cardiocondyla obscurior ants.</title>
        <authorList>
            <person name="Errbii M."/>
        </authorList>
    </citation>
    <scope>NUCLEOTIDE SEQUENCE [LARGE SCALE GENOMIC DNA]</scope>
    <source>
        <strain evidence="2">Alpha-2009</strain>
        <tissue evidence="2">Whole body</tissue>
    </source>
</reference>
<comment type="caution">
    <text evidence="2">The sequence shown here is derived from an EMBL/GenBank/DDBJ whole genome shotgun (WGS) entry which is preliminary data.</text>
</comment>
<proteinExistence type="predicted"/>
<protein>
    <submittedName>
        <fullName evidence="2">Uncharacterized protein</fullName>
    </submittedName>
</protein>
<dbReference type="EMBL" id="JADYXP020000002">
    <property type="protein sequence ID" value="KAL0131071.1"/>
    <property type="molecule type" value="Genomic_DNA"/>
</dbReference>
<evidence type="ECO:0000313" key="2">
    <source>
        <dbReference type="EMBL" id="KAL0131071.1"/>
    </source>
</evidence>